<evidence type="ECO:0000313" key="4">
    <source>
        <dbReference type="Proteomes" id="UP001139887"/>
    </source>
</evidence>
<gene>
    <name evidence="3" type="primary">ARG2</name>
    <name evidence="3" type="ORF">IWW36_003961</name>
</gene>
<dbReference type="AlphaFoldDB" id="A0A9W8I4C9"/>
<dbReference type="OrthoDB" id="5585968at2759"/>
<dbReference type="Gene3D" id="3.40.1160.10">
    <property type="entry name" value="Acetylglutamate kinase-like"/>
    <property type="match status" value="1"/>
</dbReference>
<evidence type="ECO:0000313" key="3">
    <source>
        <dbReference type="EMBL" id="KAJ2847223.1"/>
    </source>
</evidence>
<keyword evidence="4" id="KW-1185">Reference proteome</keyword>
<protein>
    <submittedName>
        <fullName evidence="3">Amino-acid acetyltransferase, mitochondrial</fullName>
        <ecNumber evidence="3">2.3.1.1</ecNumber>
    </submittedName>
</protein>
<feature type="region of interest" description="Disordered" evidence="2">
    <location>
        <begin position="30"/>
        <end position="61"/>
    </location>
</feature>
<feature type="compositionally biased region" description="Polar residues" evidence="2">
    <location>
        <begin position="30"/>
        <end position="60"/>
    </location>
</feature>
<dbReference type="PANTHER" id="PTHR23342:SF4">
    <property type="entry name" value="AMINO-ACID ACETYLTRANSFERASE, MITOCHONDRIAL"/>
    <property type="match status" value="1"/>
</dbReference>
<evidence type="ECO:0000256" key="2">
    <source>
        <dbReference type="SAM" id="MobiDB-lite"/>
    </source>
</evidence>
<name>A0A9W8I4C9_9FUNG</name>
<keyword evidence="1 3" id="KW-0808">Transferase</keyword>
<feature type="non-terminal residue" evidence="3">
    <location>
        <position position="387"/>
    </location>
</feature>
<accession>A0A9W8I4C9</accession>
<comment type="caution">
    <text evidence="3">The sequence shown here is derived from an EMBL/GenBank/DDBJ whole genome shotgun (WGS) entry which is preliminary data.</text>
</comment>
<dbReference type="GO" id="GO:0006592">
    <property type="term" value="P:ornithine biosynthetic process"/>
    <property type="evidence" value="ECO:0007669"/>
    <property type="project" value="TreeGrafter"/>
</dbReference>
<dbReference type="InterPro" id="IPR036393">
    <property type="entry name" value="AceGlu_kinase-like_sf"/>
</dbReference>
<dbReference type="GO" id="GO:0005759">
    <property type="term" value="C:mitochondrial matrix"/>
    <property type="evidence" value="ECO:0007669"/>
    <property type="project" value="TreeGrafter"/>
</dbReference>
<dbReference type="EC" id="2.3.1.1" evidence="3"/>
<dbReference type="EMBL" id="JANBUW010000359">
    <property type="protein sequence ID" value="KAJ2847223.1"/>
    <property type="molecule type" value="Genomic_DNA"/>
</dbReference>
<keyword evidence="3" id="KW-0012">Acyltransferase</keyword>
<sequence length="387" mass="41755">MQALSARVSGYRQCGRALLLQLSAASTHTTWPHGQASFSSASPAIPNTENTSPSHTGNAHNQRERELILSVLSTVPSPREARKFLNSVSGSETMRNQREFEVRQARLATEQPVVRNPRLLVPGEIHRNTDNQMNVRSSESHGVTEAVPRRLTVAVFVDGLDSNQACANTGKLLAQIQRIGVTPVVLLTNNTTIDEQSSGGYRGIIKRVHQLSDAIEKEGGKARPINESVFFNNPYTPTDLSVDPELIGAAILQGQMPIISPLMADSALQVKVLKTQLAAPALARALSLSTSAQHAMVGSQGEFSLLLARLILLGKSDGLTSADDSVFHRFVNLEEDYNEIAADCKQTETLDLMRNCLSIMPPTAAGIVASVNSDPSLVLKGLISERP</sequence>
<evidence type="ECO:0000256" key="1">
    <source>
        <dbReference type="ARBA" id="ARBA00022679"/>
    </source>
</evidence>
<dbReference type="PANTHER" id="PTHR23342">
    <property type="entry name" value="N-ACETYLGLUTAMATE SYNTHASE"/>
    <property type="match status" value="1"/>
</dbReference>
<dbReference type="GO" id="GO:0006526">
    <property type="term" value="P:L-arginine biosynthetic process"/>
    <property type="evidence" value="ECO:0007669"/>
    <property type="project" value="TreeGrafter"/>
</dbReference>
<reference evidence="3" key="1">
    <citation type="submission" date="2022-07" db="EMBL/GenBank/DDBJ databases">
        <title>Phylogenomic reconstructions and comparative analyses of Kickxellomycotina fungi.</title>
        <authorList>
            <person name="Reynolds N.K."/>
            <person name="Stajich J.E."/>
            <person name="Barry K."/>
            <person name="Grigoriev I.V."/>
            <person name="Crous P."/>
            <person name="Smith M.E."/>
        </authorList>
    </citation>
    <scope>NUCLEOTIDE SEQUENCE</scope>
    <source>
        <strain evidence="3">NRRL 1566</strain>
    </source>
</reference>
<proteinExistence type="predicted"/>
<organism evidence="3 4">
    <name type="scientific">Coemansia brasiliensis</name>
    <dbReference type="NCBI Taxonomy" id="2650707"/>
    <lineage>
        <taxon>Eukaryota</taxon>
        <taxon>Fungi</taxon>
        <taxon>Fungi incertae sedis</taxon>
        <taxon>Zoopagomycota</taxon>
        <taxon>Kickxellomycotina</taxon>
        <taxon>Kickxellomycetes</taxon>
        <taxon>Kickxellales</taxon>
        <taxon>Kickxellaceae</taxon>
        <taxon>Coemansia</taxon>
    </lineage>
</organism>
<dbReference type="Proteomes" id="UP001139887">
    <property type="component" value="Unassembled WGS sequence"/>
</dbReference>
<dbReference type="GO" id="GO:0004042">
    <property type="term" value="F:L-glutamate N-acetyltransferase activity"/>
    <property type="evidence" value="ECO:0007669"/>
    <property type="project" value="TreeGrafter"/>
</dbReference>